<evidence type="ECO:0000313" key="4">
    <source>
        <dbReference type="Proteomes" id="UP000799291"/>
    </source>
</evidence>
<dbReference type="InterPro" id="IPR046347">
    <property type="entry name" value="bZIP_sf"/>
</dbReference>
<accession>A0A6G1IHB0</accession>
<evidence type="ECO:0008006" key="5">
    <source>
        <dbReference type="Google" id="ProtNLM"/>
    </source>
</evidence>
<dbReference type="CDD" id="cd14688">
    <property type="entry name" value="bZIP_YAP"/>
    <property type="match status" value="1"/>
</dbReference>
<feature type="compositionally biased region" description="Polar residues" evidence="2">
    <location>
        <begin position="203"/>
        <end position="213"/>
    </location>
</feature>
<evidence type="ECO:0000256" key="2">
    <source>
        <dbReference type="SAM" id="MobiDB-lite"/>
    </source>
</evidence>
<feature type="region of interest" description="Disordered" evidence="2">
    <location>
        <begin position="203"/>
        <end position="271"/>
    </location>
</feature>
<dbReference type="PANTHER" id="PTHR37012">
    <property type="entry name" value="B-ZIP TRANSCRIPTION FACTOR (EUROFUNG)-RELATED"/>
    <property type="match status" value="1"/>
</dbReference>
<sequence>MTSVLQYRDPIAYRTGDLMSTANYVPPHMATMKRSPPYEDHSSGSERKSSSGIGKKRPSRAGTRSVTTLTAAQLERKRANDREAQRAIRQRTKDHIEQLERQVRDLTSQLDSNNSGKLMEVLRRNEELEQENAVLRARLSHAVQALGMPEGSGNVMPGGEQVGLISGTGGASSPSDRIQILSQPRRSSTGTARSVHSVPEITTTPVSQPTHWTPQHAYPPNIPSPHIEHPPTNWNTHHTAHQPHQSVSLPVQDPSLHSVDSGNMSYPSPYGMDSNSRAMSYPLENASLVTSQPMQMGGYNTPTSNPSPHPSEYQRHMSVPMNAPPPSAHPSHPQHPYAGAGHQGYVPQASHPGDMHLMAPAQHPQQQMMSEQGQMMYHMTPNMKVEH</sequence>
<dbReference type="AlphaFoldDB" id="A0A6G1IHB0"/>
<evidence type="ECO:0000313" key="3">
    <source>
        <dbReference type="EMBL" id="KAF2677617.1"/>
    </source>
</evidence>
<dbReference type="GO" id="GO:0003700">
    <property type="term" value="F:DNA-binding transcription factor activity"/>
    <property type="evidence" value="ECO:0007669"/>
    <property type="project" value="InterPro"/>
</dbReference>
<feature type="coiled-coil region" evidence="1">
    <location>
        <begin position="82"/>
        <end position="145"/>
    </location>
</feature>
<dbReference type="OrthoDB" id="3535998at2759"/>
<keyword evidence="1" id="KW-0175">Coiled coil</keyword>
<feature type="compositionally biased region" description="Polar residues" evidence="2">
    <location>
        <begin position="232"/>
        <end position="249"/>
    </location>
</feature>
<dbReference type="Proteomes" id="UP000799291">
    <property type="component" value="Unassembled WGS sequence"/>
</dbReference>
<proteinExistence type="predicted"/>
<keyword evidence="4" id="KW-1185">Reference proteome</keyword>
<dbReference type="Gene3D" id="1.20.5.170">
    <property type="match status" value="1"/>
</dbReference>
<name>A0A6G1IHB0_9PLEO</name>
<protein>
    <recommendedName>
        <fullName evidence="5">BZIP domain-containing protein</fullName>
    </recommendedName>
</protein>
<feature type="compositionally biased region" description="Basic and acidic residues" evidence="2">
    <location>
        <begin position="36"/>
        <end position="49"/>
    </location>
</feature>
<dbReference type="SUPFAM" id="SSF57959">
    <property type="entry name" value="Leucine zipper domain"/>
    <property type="match status" value="1"/>
</dbReference>
<evidence type="ECO:0000256" key="1">
    <source>
        <dbReference type="SAM" id="Coils"/>
    </source>
</evidence>
<feature type="region of interest" description="Disordered" evidence="2">
    <location>
        <begin position="21"/>
        <end position="68"/>
    </location>
</feature>
<organism evidence="3 4">
    <name type="scientific">Lentithecium fluviatile CBS 122367</name>
    <dbReference type="NCBI Taxonomy" id="1168545"/>
    <lineage>
        <taxon>Eukaryota</taxon>
        <taxon>Fungi</taxon>
        <taxon>Dikarya</taxon>
        <taxon>Ascomycota</taxon>
        <taxon>Pezizomycotina</taxon>
        <taxon>Dothideomycetes</taxon>
        <taxon>Pleosporomycetidae</taxon>
        <taxon>Pleosporales</taxon>
        <taxon>Massarineae</taxon>
        <taxon>Lentitheciaceae</taxon>
        <taxon>Lentithecium</taxon>
    </lineage>
</organism>
<dbReference type="EMBL" id="MU005621">
    <property type="protein sequence ID" value="KAF2677617.1"/>
    <property type="molecule type" value="Genomic_DNA"/>
</dbReference>
<gene>
    <name evidence="3" type="ORF">K458DRAFT_409621</name>
</gene>
<reference evidence="3" key="1">
    <citation type="journal article" date="2020" name="Stud. Mycol.">
        <title>101 Dothideomycetes genomes: a test case for predicting lifestyles and emergence of pathogens.</title>
        <authorList>
            <person name="Haridas S."/>
            <person name="Albert R."/>
            <person name="Binder M."/>
            <person name="Bloem J."/>
            <person name="Labutti K."/>
            <person name="Salamov A."/>
            <person name="Andreopoulos B."/>
            <person name="Baker S."/>
            <person name="Barry K."/>
            <person name="Bills G."/>
            <person name="Bluhm B."/>
            <person name="Cannon C."/>
            <person name="Castanera R."/>
            <person name="Culley D."/>
            <person name="Daum C."/>
            <person name="Ezra D."/>
            <person name="Gonzalez J."/>
            <person name="Henrissat B."/>
            <person name="Kuo A."/>
            <person name="Liang C."/>
            <person name="Lipzen A."/>
            <person name="Lutzoni F."/>
            <person name="Magnuson J."/>
            <person name="Mondo S."/>
            <person name="Nolan M."/>
            <person name="Ohm R."/>
            <person name="Pangilinan J."/>
            <person name="Park H.-J."/>
            <person name="Ramirez L."/>
            <person name="Alfaro M."/>
            <person name="Sun H."/>
            <person name="Tritt A."/>
            <person name="Yoshinaga Y."/>
            <person name="Zwiers L.-H."/>
            <person name="Turgeon B."/>
            <person name="Goodwin S."/>
            <person name="Spatafora J."/>
            <person name="Crous P."/>
            <person name="Grigoriev I."/>
        </authorList>
    </citation>
    <scope>NUCLEOTIDE SEQUENCE</scope>
    <source>
        <strain evidence="3">CBS 122367</strain>
    </source>
</reference>
<feature type="region of interest" description="Disordered" evidence="2">
    <location>
        <begin position="298"/>
        <end position="353"/>
    </location>
</feature>